<evidence type="ECO:0000313" key="3">
    <source>
        <dbReference type="Proteomes" id="UP000289703"/>
    </source>
</evidence>
<organism evidence="2 3">
    <name type="scientific">Ancylomarina salipaludis</name>
    <dbReference type="NCBI Taxonomy" id="2501299"/>
    <lineage>
        <taxon>Bacteria</taxon>
        <taxon>Pseudomonadati</taxon>
        <taxon>Bacteroidota</taxon>
        <taxon>Bacteroidia</taxon>
        <taxon>Marinilabiliales</taxon>
        <taxon>Marinifilaceae</taxon>
        <taxon>Ancylomarina</taxon>
    </lineage>
</organism>
<accession>A0A4Q1JNK6</accession>
<dbReference type="Proteomes" id="UP000289703">
    <property type="component" value="Unassembled WGS sequence"/>
</dbReference>
<sequence>MRIFRSLLLLSIAVLLTMTAYAEEALKKTDVSLSVDVVSRHVWRARFSGNAPCIEPTLNFNTGKFSYGVWGSYALDESYQEVDFYIQYNTPLFQFSLYDFYCPNVDFKDSKFFDFDSDKSVHFFDAVAKYKGCEKFPVSVMASVFFYGEYDRDANNDQRYSTYLELGYSNFIGGKKVAWALGMTPAKGFYADEMNIVNMGMTVYDKIKFSEQYSLPVRAGVSLNPVSERLLFSFAFTL</sequence>
<protein>
    <submittedName>
        <fullName evidence="2">Uncharacterized protein</fullName>
    </submittedName>
</protein>
<dbReference type="RefSeq" id="WP_129253432.1">
    <property type="nucleotide sequence ID" value="NZ_SAXA01000003.1"/>
</dbReference>
<dbReference type="EMBL" id="SAXA01000003">
    <property type="protein sequence ID" value="RXQ96133.1"/>
    <property type="molecule type" value="Genomic_DNA"/>
</dbReference>
<feature type="chain" id="PRO_5020898970" evidence="1">
    <location>
        <begin position="23"/>
        <end position="238"/>
    </location>
</feature>
<evidence type="ECO:0000313" key="2">
    <source>
        <dbReference type="EMBL" id="RXQ96133.1"/>
    </source>
</evidence>
<name>A0A4Q1JNK6_9BACT</name>
<evidence type="ECO:0000256" key="1">
    <source>
        <dbReference type="SAM" id="SignalP"/>
    </source>
</evidence>
<gene>
    <name evidence="2" type="ORF">EO244_04620</name>
</gene>
<feature type="signal peptide" evidence="1">
    <location>
        <begin position="1"/>
        <end position="22"/>
    </location>
</feature>
<dbReference type="AlphaFoldDB" id="A0A4Q1JNK6"/>
<dbReference type="OrthoDB" id="1065092at2"/>
<keyword evidence="1" id="KW-0732">Signal</keyword>
<reference evidence="2 3" key="1">
    <citation type="submission" date="2019-01" db="EMBL/GenBank/DDBJ databases">
        <title>Ancylomarina salipaludis sp. nov., isolated from a salt marsh.</title>
        <authorList>
            <person name="Yoon J.-H."/>
        </authorList>
    </citation>
    <scope>NUCLEOTIDE SEQUENCE [LARGE SCALE GENOMIC DNA]</scope>
    <source>
        <strain evidence="2 3">SHSM-M15</strain>
    </source>
</reference>
<keyword evidence="3" id="KW-1185">Reference proteome</keyword>
<comment type="caution">
    <text evidence="2">The sequence shown here is derived from an EMBL/GenBank/DDBJ whole genome shotgun (WGS) entry which is preliminary data.</text>
</comment>
<proteinExistence type="predicted"/>